<dbReference type="Proteomes" id="UP000776700">
    <property type="component" value="Unassembled WGS sequence"/>
</dbReference>
<reference evidence="1" key="1">
    <citation type="journal article" date="2021" name="PeerJ">
        <title>Extensive microbial diversity within the chicken gut microbiome revealed by metagenomics and culture.</title>
        <authorList>
            <person name="Gilroy R."/>
            <person name="Ravi A."/>
            <person name="Getino M."/>
            <person name="Pursley I."/>
            <person name="Horton D.L."/>
            <person name="Alikhan N.F."/>
            <person name="Baker D."/>
            <person name="Gharbi K."/>
            <person name="Hall N."/>
            <person name="Watson M."/>
            <person name="Adriaenssens E.M."/>
            <person name="Foster-Nyarko E."/>
            <person name="Jarju S."/>
            <person name="Secka A."/>
            <person name="Antonio M."/>
            <person name="Oren A."/>
            <person name="Chaudhuri R.R."/>
            <person name="La Ragione R."/>
            <person name="Hildebrand F."/>
            <person name="Pallen M.J."/>
        </authorList>
    </citation>
    <scope>NUCLEOTIDE SEQUENCE</scope>
    <source>
        <strain evidence="1">1277</strain>
    </source>
</reference>
<comment type="caution">
    <text evidence="1">The sequence shown here is derived from an EMBL/GenBank/DDBJ whole genome shotgun (WGS) entry which is preliminary data.</text>
</comment>
<dbReference type="InterPro" id="IPR010064">
    <property type="entry name" value="HK97-gp10_tail"/>
</dbReference>
<evidence type="ECO:0000313" key="1">
    <source>
        <dbReference type="EMBL" id="HJG96459.1"/>
    </source>
</evidence>
<organism evidence="1 2">
    <name type="scientific">Romboutsia timonensis</name>
    <dbReference type="NCBI Taxonomy" id="1776391"/>
    <lineage>
        <taxon>Bacteria</taxon>
        <taxon>Bacillati</taxon>
        <taxon>Bacillota</taxon>
        <taxon>Clostridia</taxon>
        <taxon>Peptostreptococcales</taxon>
        <taxon>Peptostreptococcaceae</taxon>
        <taxon>Romboutsia</taxon>
    </lineage>
</organism>
<proteinExistence type="predicted"/>
<protein>
    <submittedName>
        <fullName evidence="1">HK97 gp10 family phage protein</fullName>
    </submittedName>
</protein>
<dbReference type="AlphaFoldDB" id="A0A921SZ85"/>
<sequence length="119" mass="13920">MEIKGLDNFAKTLNNSSNSFEDEAEKMLNNITSKFIAKVKLKTPVDTGVLRRNWQPKKVSKLERLVFNNTKYAQYVNYGRRTRDGKSFVEGVYMLEKTVKEIEQELDKDFSIMIDNLFK</sequence>
<name>A0A921SZ85_9FIRM</name>
<dbReference type="Pfam" id="PF04883">
    <property type="entry name" value="HK97-gp10_like"/>
    <property type="match status" value="1"/>
</dbReference>
<gene>
    <name evidence="1" type="ORF">K8V90_05085</name>
</gene>
<evidence type="ECO:0000313" key="2">
    <source>
        <dbReference type="Proteomes" id="UP000776700"/>
    </source>
</evidence>
<reference evidence="1" key="2">
    <citation type="submission" date="2021-09" db="EMBL/GenBank/DDBJ databases">
        <authorList>
            <person name="Gilroy R."/>
        </authorList>
    </citation>
    <scope>NUCLEOTIDE SEQUENCE</scope>
    <source>
        <strain evidence="1">1277</strain>
    </source>
</reference>
<accession>A0A921SZ85</accession>
<dbReference type="EMBL" id="DYUB01000164">
    <property type="protein sequence ID" value="HJG96459.1"/>
    <property type="molecule type" value="Genomic_DNA"/>
</dbReference>